<dbReference type="Proteomes" id="UP000445696">
    <property type="component" value="Unassembled WGS sequence"/>
</dbReference>
<evidence type="ECO:0000313" key="2">
    <source>
        <dbReference type="EMBL" id="MZR22335.1"/>
    </source>
</evidence>
<dbReference type="AlphaFoldDB" id="A0A845MF97"/>
<accession>A0A845MF97</accession>
<keyword evidence="3" id="KW-1185">Reference proteome</keyword>
<reference evidence="2 3" key="1">
    <citation type="journal article" date="2014" name="Int. J. Syst. Evol. Microbiol.">
        <title>Sneathiella chungangensis sp. nov., isolated from a marine sand, and emended description of the genus Sneathiella.</title>
        <authorList>
            <person name="Siamphan C."/>
            <person name="Kim H."/>
            <person name="Lee J.S."/>
            <person name="Kim W."/>
        </authorList>
    </citation>
    <scope>NUCLEOTIDE SEQUENCE [LARGE SCALE GENOMIC DNA]</scope>
    <source>
        <strain evidence="2 3">KCTC 32476</strain>
    </source>
</reference>
<evidence type="ECO:0000259" key="1">
    <source>
        <dbReference type="Pfam" id="PF18735"/>
    </source>
</evidence>
<dbReference type="OrthoDB" id="9134022at2"/>
<protein>
    <recommendedName>
        <fullName evidence="1">RiboL-PSP-HEPN domain-containing protein</fullName>
    </recommendedName>
</protein>
<dbReference type="Pfam" id="PF18735">
    <property type="entry name" value="HEPN_RiboL-PSP"/>
    <property type="match status" value="1"/>
</dbReference>
<organism evidence="2 3">
    <name type="scientific">Sneathiella chungangensis</name>
    <dbReference type="NCBI Taxonomy" id="1418234"/>
    <lineage>
        <taxon>Bacteria</taxon>
        <taxon>Pseudomonadati</taxon>
        <taxon>Pseudomonadota</taxon>
        <taxon>Alphaproteobacteria</taxon>
        <taxon>Sneathiellales</taxon>
        <taxon>Sneathiellaceae</taxon>
        <taxon>Sneathiella</taxon>
    </lineage>
</organism>
<dbReference type="EMBL" id="WTVA01000003">
    <property type="protein sequence ID" value="MZR22335.1"/>
    <property type="molecule type" value="Genomic_DNA"/>
</dbReference>
<comment type="caution">
    <text evidence="2">The sequence shown here is derived from an EMBL/GenBank/DDBJ whole genome shotgun (WGS) entry which is preliminary data.</text>
</comment>
<gene>
    <name evidence="2" type="ORF">GQF03_08330</name>
</gene>
<dbReference type="RefSeq" id="WP_161338780.1">
    <property type="nucleotide sequence ID" value="NZ_JBHSDG010000005.1"/>
</dbReference>
<dbReference type="InterPro" id="IPR041519">
    <property type="entry name" value="HEPN_RiboL-PSP"/>
</dbReference>
<feature type="domain" description="RiboL-PSP-HEPN" evidence="1">
    <location>
        <begin position="40"/>
        <end position="221"/>
    </location>
</feature>
<name>A0A845MF97_9PROT</name>
<proteinExistence type="predicted"/>
<evidence type="ECO:0000313" key="3">
    <source>
        <dbReference type="Proteomes" id="UP000445696"/>
    </source>
</evidence>
<sequence length="267" mass="30824">MSQALRKFERNFGEVSGLLEAYEIVREAQGNNNQRGRVALGHITKSAVVILCSAWQVYIEDIIRESTIFICQRCSSLSDERLSHLSVYLNNHLKSAFASNNAKLSDKAMSLIENDWVKNVKGLVDEELVKFNTPKSPQVEKIFSNIAGVSKNEFPWIRGNCWDYLSNEGRSNGIFIDDLVSRRGGIAHGDGNIPDVRKHEIDDYSELTKRQIIAIDNWLYNSINEKYGRRPWKVQTCRFKDRRLEPHNRVLRSFQTRYNDNLRSNVE</sequence>